<accession>A0A561WAZ6</accession>
<evidence type="ECO:0000259" key="3">
    <source>
        <dbReference type="PROSITE" id="PS51186"/>
    </source>
</evidence>
<dbReference type="Gene3D" id="3.40.630.30">
    <property type="match status" value="1"/>
</dbReference>
<feature type="domain" description="N-acetyltransferase" evidence="3">
    <location>
        <begin position="27"/>
        <end position="175"/>
    </location>
</feature>
<dbReference type="InterPro" id="IPR000182">
    <property type="entry name" value="GNAT_dom"/>
</dbReference>
<gene>
    <name evidence="4" type="ORF">FHX34_103558</name>
</gene>
<evidence type="ECO:0000313" key="4">
    <source>
        <dbReference type="EMBL" id="TWG21029.1"/>
    </source>
</evidence>
<evidence type="ECO:0000256" key="2">
    <source>
        <dbReference type="ARBA" id="ARBA00023315"/>
    </source>
</evidence>
<evidence type="ECO:0000313" key="5">
    <source>
        <dbReference type="Proteomes" id="UP000320239"/>
    </source>
</evidence>
<dbReference type="InterPro" id="IPR050832">
    <property type="entry name" value="Bact_Acetyltransf"/>
</dbReference>
<dbReference type="PROSITE" id="PS51186">
    <property type="entry name" value="GNAT"/>
    <property type="match status" value="1"/>
</dbReference>
<evidence type="ECO:0000256" key="1">
    <source>
        <dbReference type="ARBA" id="ARBA00022679"/>
    </source>
</evidence>
<dbReference type="InterPro" id="IPR016181">
    <property type="entry name" value="Acyl_CoA_acyltransferase"/>
</dbReference>
<dbReference type="AlphaFoldDB" id="A0A561WAZ6"/>
<keyword evidence="1 4" id="KW-0808">Transferase</keyword>
<comment type="caution">
    <text evidence="4">The sequence shown here is derived from an EMBL/GenBank/DDBJ whole genome shotgun (WGS) entry which is preliminary data.</text>
</comment>
<dbReference type="Proteomes" id="UP000320239">
    <property type="component" value="Unassembled WGS sequence"/>
</dbReference>
<keyword evidence="5" id="KW-1185">Reference proteome</keyword>
<dbReference type="RefSeq" id="WP_164466065.1">
    <property type="nucleotide sequence ID" value="NZ_BOMX01000113.1"/>
</dbReference>
<reference evidence="4 5" key="1">
    <citation type="submission" date="2019-06" db="EMBL/GenBank/DDBJ databases">
        <title>Sequencing the genomes of 1000 actinobacteria strains.</title>
        <authorList>
            <person name="Klenk H.-P."/>
        </authorList>
    </citation>
    <scope>NUCLEOTIDE SEQUENCE [LARGE SCALE GENOMIC DNA]</scope>
    <source>
        <strain evidence="4 5">DSM 43866</strain>
    </source>
</reference>
<proteinExistence type="predicted"/>
<dbReference type="EMBL" id="VIWY01000003">
    <property type="protein sequence ID" value="TWG21029.1"/>
    <property type="molecule type" value="Genomic_DNA"/>
</dbReference>
<organism evidence="4 5">
    <name type="scientific">Actinoplanes teichomyceticus</name>
    <dbReference type="NCBI Taxonomy" id="1867"/>
    <lineage>
        <taxon>Bacteria</taxon>
        <taxon>Bacillati</taxon>
        <taxon>Actinomycetota</taxon>
        <taxon>Actinomycetes</taxon>
        <taxon>Micromonosporales</taxon>
        <taxon>Micromonosporaceae</taxon>
        <taxon>Actinoplanes</taxon>
    </lineage>
</organism>
<dbReference type="GO" id="GO:0016747">
    <property type="term" value="F:acyltransferase activity, transferring groups other than amino-acyl groups"/>
    <property type="evidence" value="ECO:0007669"/>
    <property type="project" value="InterPro"/>
</dbReference>
<dbReference type="CDD" id="cd04301">
    <property type="entry name" value="NAT_SF"/>
    <property type="match status" value="1"/>
</dbReference>
<protein>
    <submittedName>
        <fullName evidence="4">L-amino acid N-acyltransferase YncA</fullName>
    </submittedName>
</protein>
<dbReference type="PANTHER" id="PTHR43877">
    <property type="entry name" value="AMINOALKYLPHOSPHONATE N-ACETYLTRANSFERASE-RELATED-RELATED"/>
    <property type="match status" value="1"/>
</dbReference>
<name>A0A561WAZ6_ACTTI</name>
<dbReference type="SUPFAM" id="SSF55729">
    <property type="entry name" value="Acyl-CoA N-acyltransferases (Nat)"/>
    <property type="match status" value="1"/>
</dbReference>
<sequence>MPGTSLTAVARPATGVDAPRIAQICATAYRAAHHELLPAGYIDRTVAVYFGAERVARQVPAAPPGWFGYQVAERDGRLLGAAGGGLTAPGVGELHLIYLEPGERGRGLGTLLLDRVIEQIRAAGGTEVWLSVFLGDAAGIGFYRSRGFQPVETVRADLSREDDHIRSLRMRRPLN</sequence>
<dbReference type="Pfam" id="PF00583">
    <property type="entry name" value="Acetyltransf_1"/>
    <property type="match status" value="1"/>
</dbReference>
<keyword evidence="2 4" id="KW-0012">Acyltransferase</keyword>